<dbReference type="InterPro" id="IPR026893">
    <property type="entry name" value="Tyr/Ser_Pase_IphP-type"/>
</dbReference>
<dbReference type="Gene3D" id="3.90.190.10">
    <property type="entry name" value="Protein tyrosine phosphatase superfamily"/>
    <property type="match status" value="1"/>
</dbReference>
<evidence type="ECO:0000259" key="1">
    <source>
        <dbReference type="PROSITE" id="PS50056"/>
    </source>
</evidence>
<dbReference type="RefSeq" id="WP_168150191.1">
    <property type="nucleotide sequence ID" value="NZ_JAAWVT010000001.1"/>
</dbReference>
<dbReference type="PROSITE" id="PS00383">
    <property type="entry name" value="TYR_PHOSPHATASE_1"/>
    <property type="match status" value="1"/>
</dbReference>
<keyword evidence="3" id="KW-1185">Reference proteome</keyword>
<dbReference type="EMBL" id="JAAWVT010000001">
    <property type="protein sequence ID" value="NKG19161.1"/>
    <property type="molecule type" value="Genomic_DNA"/>
</dbReference>
<dbReference type="InterPro" id="IPR000387">
    <property type="entry name" value="Tyr_Pase_dom"/>
</dbReference>
<dbReference type="Pfam" id="PF13350">
    <property type="entry name" value="Y_phosphatase3"/>
    <property type="match status" value="1"/>
</dbReference>
<gene>
    <name evidence="2" type="ORF">HED64_00385</name>
</gene>
<protein>
    <submittedName>
        <fullName evidence="2">Tyrosine-protein phosphatase</fullName>
    </submittedName>
</protein>
<dbReference type="InterPro" id="IPR016130">
    <property type="entry name" value="Tyr_Pase_AS"/>
</dbReference>
<proteinExistence type="predicted"/>
<reference evidence="2 3" key="1">
    <citation type="submission" date="2020-04" db="EMBL/GenBank/DDBJ databases">
        <title>Paeniglutamicibacter sp. ANT13_2, a novel actinomycete isolated from sediment in Antarctica.</title>
        <authorList>
            <person name="Sakdapetsiri C."/>
            <person name="Pinyakong O."/>
        </authorList>
    </citation>
    <scope>NUCLEOTIDE SEQUENCE [LARGE SCALE GENOMIC DNA]</scope>
    <source>
        <strain evidence="2 3">ANT13_2</strain>
    </source>
</reference>
<sequence length="231" mass="26082">MIQSGDEPQWEGAVNARHVLGSIYRMGRREWLTNVGWQQAHADGVETVIDLRNPEEVRRRPTDPQIDEAATAGILIINAPTEEPGHPVFERLAVPYMNHPRMYPVNLEIFPERITEVFHQIAAARGKIVLHCSAGRDRTGLIVSMLLKLANRTDLLESQYAASLRGINEWHKISPVKHPHESYIEEPDLIAPLNERLEALGVFLDSLGVESFLLENGLHPDELEAIKQKMV</sequence>
<evidence type="ECO:0000313" key="3">
    <source>
        <dbReference type="Proteomes" id="UP000746595"/>
    </source>
</evidence>
<feature type="domain" description="Tyrosine specific protein phosphatases" evidence="1">
    <location>
        <begin position="108"/>
        <end position="158"/>
    </location>
</feature>
<dbReference type="InterPro" id="IPR029021">
    <property type="entry name" value="Prot-tyrosine_phosphatase-like"/>
</dbReference>
<organism evidence="2 3">
    <name type="scientific">Paeniglutamicibacter terrestris</name>
    <dbReference type="NCBI Taxonomy" id="2723403"/>
    <lineage>
        <taxon>Bacteria</taxon>
        <taxon>Bacillati</taxon>
        <taxon>Actinomycetota</taxon>
        <taxon>Actinomycetes</taxon>
        <taxon>Micrococcales</taxon>
        <taxon>Micrococcaceae</taxon>
        <taxon>Paeniglutamicibacter</taxon>
    </lineage>
</organism>
<evidence type="ECO:0000313" key="2">
    <source>
        <dbReference type="EMBL" id="NKG19161.1"/>
    </source>
</evidence>
<name>A0ABX1FYX9_9MICC</name>
<accession>A0ABX1FYX9</accession>
<dbReference type="SUPFAM" id="SSF52799">
    <property type="entry name" value="(Phosphotyrosine protein) phosphatases II"/>
    <property type="match status" value="1"/>
</dbReference>
<dbReference type="Proteomes" id="UP000746595">
    <property type="component" value="Unassembled WGS sequence"/>
</dbReference>
<dbReference type="PROSITE" id="PS50056">
    <property type="entry name" value="TYR_PHOSPHATASE_2"/>
    <property type="match status" value="1"/>
</dbReference>
<comment type="caution">
    <text evidence="2">The sequence shown here is derived from an EMBL/GenBank/DDBJ whole genome shotgun (WGS) entry which is preliminary data.</text>
</comment>